<evidence type="ECO:0000313" key="2">
    <source>
        <dbReference type="Proteomes" id="UP000323917"/>
    </source>
</evidence>
<dbReference type="InterPro" id="IPR026350">
    <property type="entry name" value="GxxExxY"/>
</dbReference>
<dbReference type="NCBIfam" id="TIGR04256">
    <property type="entry name" value="GxxExxY"/>
    <property type="match status" value="1"/>
</dbReference>
<dbReference type="RefSeq" id="WP_148071640.1">
    <property type="nucleotide sequence ID" value="NZ_CP042913.1"/>
</dbReference>
<evidence type="ECO:0008006" key="3">
    <source>
        <dbReference type="Google" id="ProtNLM"/>
    </source>
</evidence>
<gene>
    <name evidence="1" type="ORF">Pr1d_00700</name>
</gene>
<dbReference type="OrthoDB" id="9798792at2"/>
<dbReference type="AlphaFoldDB" id="A0A5B9Q4Z1"/>
<evidence type="ECO:0000313" key="1">
    <source>
        <dbReference type="EMBL" id="QEG32810.1"/>
    </source>
</evidence>
<dbReference type="EMBL" id="CP042913">
    <property type="protein sequence ID" value="QEG32810.1"/>
    <property type="molecule type" value="Genomic_DNA"/>
</dbReference>
<sequence>MPEGLIRGDLTDRIIHGFYHVYNSLGYGFLEKVYENSLGITLSKSGCTVKQQWPIAVMFEEEIVGEYFADLLVNESVIIEVKAAESIAKEHEAQLVNYLKATGYQVGLILNFGPKAEFRRKVFSH</sequence>
<keyword evidence="2" id="KW-1185">Reference proteome</keyword>
<name>A0A5B9Q4Z1_9BACT</name>
<proteinExistence type="predicted"/>
<accession>A0A5B9Q4Z1</accession>
<dbReference type="Pfam" id="PF13366">
    <property type="entry name" value="PDDEXK_3"/>
    <property type="match status" value="1"/>
</dbReference>
<dbReference type="Proteomes" id="UP000323917">
    <property type="component" value="Chromosome"/>
</dbReference>
<protein>
    <recommendedName>
        <fullName evidence="3">GxxExxY protein</fullName>
    </recommendedName>
</protein>
<dbReference type="KEGG" id="bgok:Pr1d_00700"/>
<organism evidence="1 2">
    <name type="scientific">Bythopirellula goksoeyrii</name>
    <dbReference type="NCBI Taxonomy" id="1400387"/>
    <lineage>
        <taxon>Bacteria</taxon>
        <taxon>Pseudomonadati</taxon>
        <taxon>Planctomycetota</taxon>
        <taxon>Planctomycetia</taxon>
        <taxon>Pirellulales</taxon>
        <taxon>Lacipirellulaceae</taxon>
        <taxon>Bythopirellula</taxon>
    </lineage>
</organism>
<reference evidence="1 2" key="1">
    <citation type="submission" date="2019-08" db="EMBL/GenBank/DDBJ databases">
        <title>Deep-cultivation of Planctomycetes and their phenomic and genomic characterization uncovers novel biology.</title>
        <authorList>
            <person name="Wiegand S."/>
            <person name="Jogler M."/>
            <person name="Boedeker C."/>
            <person name="Pinto D."/>
            <person name="Vollmers J."/>
            <person name="Rivas-Marin E."/>
            <person name="Kohn T."/>
            <person name="Peeters S.H."/>
            <person name="Heuer A."/>
            <person name="Rast P."/>
            <person name="Oberbeckmann S."/>
            <person name="Bunk B."/>
            <person name="Jeske O."/>
            <person name="Meyerdierks A."/>
            <person name="Storesund J.E."/>
            <person name="Kallscheuer N."/>
            <person name="Luecker S."/>
            <person name="Lage O.M."/>
            <person name="Pohl T."/>
            <person name="Merkel B.J."/>
            <person name="Hornburger P."/>
            <person name="Mueller R.-W."/>
            <person name="Bruemmer F."/>
            <person name="Labrenz M."/>
            <person name="Spormann A.M."/>
            <person name="Op den Camp H."/>
            <person name="Overmann J."/>
            <person name="Amann R."/>
            <person name="Jetten M.S.M."/>
            <person name="Mascher T."/>
            <person name="Medema M.H."/>
            <person name="Devos D.P."/>
            <person name="Kaster A.-K."/>
            <person name="Ovreas L."/>
            <person name="Rohde M."/>
            <person name="Galperin M.Y."/>
            <person name="Jogler C."/>
        </authorList>
    </citation>
    <scope>NUCLEOTIDE SEQUENCE [LARGE SCALE GENOMIC DNA]</scope>
    <source>
        <strain evidence="1 2">Pr1d</strain>
    </source>
</reference>